<keyword evidence="3" id="KW-1185">Reference proteome</keyword>
<name>A0A9Q1AYX8_9SAUR</name>
<evidence type="ECO:0000313" key="3">
    <source>
        <dbReference type="Proteomes" id="UP001142489"/>
    </source>
</evidence>
<proteinExistence type="predicted"/>
<dbReference type="InterPro" id="IPR042510">
    <property type="entry name" value="CIP2A"/>
</dbReference>
<dbReference type="Proteomes" id="UP001142489">
    <property type="component" value="Unassembled WGS sequence"/>
</dbReference>
<organism evidence="2 3">
    <name type="scientific">Phrynocephalus forsythii</name>
    <dbReference type="NCBI Taxonomy" id="171643"/>
    <lineage>
        <taxon>Eukaryota</taxon>
        <taxon>Metazoa</taxon>
        <taxon>Chordata</taxon>
        <taxon>Craniata</taxon>
        <taxon>Vertebrata</taxon>
        <taxon>Euteleostomi</taxon>
        <taxon>Lepidosauria</taxon>
        <taxon>Squamata</taxon>
        <taxon>Bifurcata</taxon>
        <taxon>Unidentata</taxon>
        <taxon>Episquamata</taxon>
        <taxon>Toxicofera</taxon>
        <taxon>Iguania</taxon>
        <taxon>Acrodonta</taxon>
        <taxon>Agamidae</taxon>
        <taxon>Agaminae</taxon>
        <taxon>Phrynocephalus</taxon>
    </lineage>
</organism>
<feature type="domain" description="CIP2A N-terminal" evidence="1">
    <location>
        <begin position="21"/>
        <end position="121"/>
    </location>
</feature>
<dbReference type="PANTHER" id="PTHR23161">
    <property type="entry name" value="PROTEIN CIP2A"/>
    <property type="match status" value="1"/>
</dbReference>
<reference evidence="2" key="1">
    <citation type="journal article" date="2023" name="DNA Res.">
        <title>Chromosome-level genome assembly of Phrynocephalus forsythii using third-generation DNA sequencing and Hi-C analysis.</title>
        <authorList>
            <person name="Qi Y."/>
            <person name="Zhao W."/>
            <person name="Zhao Y."/>
            <person name="Niu C."/>
            <person name="Cao S."/>
            <person name="Zhang Y."/>
        </authorList>
    </citation>
    <scope>NUCLEOTIDE SEQUENCE</scope>
    <source>
        <tissue evidence="2">Muscle</tissue>
    </source>
</reference>
<dbReference type="OrthoDB" id="73401at2759"/>
<dbReference type="InterPro" id="IPR048701">
    <property type="entry name" value="CIP2A_N"/>
</dbReference>
<protein>
    <recommendedName>
        <fullName evidence="1">CIP2A N-terminal domain-containing protein</fullName>
    </recommendedName>
</protein>
<accession>A0A9Q1AYX8</accession>
<evidence type="ECO:0000259" key="1">
    <source>
        <dbReference type="Pfam" id="PF21044"/>
    </source>
</evidence>
<gene>
    <name evidence="2" type="ORF">JRQ81_019873</name>
</gene>
<dbReference type="AlphaFoldDB" id="A0A9Q1AYX8"/>
<dbReference type="PANTHER" id="PTHR23161:SF2">
    <property type="entry name" value="PROTEIN CIP2A"/>
    <property type="match status" value="1"/>
</dbReference>
<evidence type="ECO:0000313" key="2">
    <source>
        <dbReference type="EMBL" id="KAJ7320362.1"/>
    </source>
</evidence>
<comment type="caution">
    <text evidence="2">The sequence shown here is derived from an EMBL/GenBank/DDBJ whole genome shotgun (WGS) entry which is preliminary data.</text>
</comment>
<sequence>MDASACMKSLLLAASQYRAARTAPNAALLQRSLETIAGLKLEKLFASNQILPSECLNCLVELIDDPNISAPLTLNVIGLLSQLVLDNETREALQNTYNLCSVLAGVILRSSVKSSDPVLLQHPAATKIDLQLKTIPCQH</sequence>
<dbReference type="EMBL" id="JAPFRF010000010">
    <property type="protein sequence ID" value="KAJ7320362.1"/>
    <property type="molecule type" value="Genomic_DNA"/>
</dbReference>
<dbReference type="Pfam" id="PF21044">
    <property type="entry name" value="CIP2A_N"/>
    <property type="match status" value="1"/>
</dbReference>